<dbReference type="Gene3D" id="1.10.3210.10">
    <property type="entry name" value="Hypothetical protein af1432"/>
    <property type="match status" value="1"/>
</dbReference>
<organism evidence="2 3">
    <name type="scientific">Lachnospira intestinalis</name>
    <dbReference type="NCBI Taxonomy" id="3133158"/>
    <lineage>
        <taxon>Bacteria</taxon>
        <taxon>Bacillati</taxon>
        <taxon>Bacillota</taxon>
        <taxon>Clostridia</taxon>
        <taxon>Lachnospirales</taxon>
        <taxon>Lachnospiraceae</taxon>
        <taxon>Lachnospira</taxon>
    </lineage>
</organism>
<sequence length="170" mass="19135">METGKVIEAAIAYFENDIRRISHLLKVYGFAKAIGEKEQLDLFTMECLETAAVLHDIGIKISEEKYQSSAGKYQELEGPPVAAVILKKLEFPAPVTERVAYLIGHHHTYDKIEGMDYQILVEADFLVNINEDGLDSSKQGLDSIRKIKENIFKTKTGTKILESIYLSKVN</sequence>
<evidence type="ECO:0000313" key="2">
    <source>
        <dbReference type="EMBL" id="MEQ2553482.1"/>
    </source>
</evidence>
<dbReference type="CDD" id="cd00077">
    <property type="entry name" value="HDc"/>
    <property type="match status" value="1"/>
</dbReference>
<dbReference type="Pfam" id="PF01966">
    <property type="entry name" value="HD"/>
    <property type="match status" value="1"/>
</dbReference>
<name>A0ABV1H1B4_9FIRM</name>
<dbReference type="Proteomes" id="UP001546774">
    <property type="component" value="Unassembled WGS sequence"/>
</dbReference>
<accession>A0ABV1H1B4</accession>
<gene>
    <name evidence="2" type="ORF">WMO37_00415</name>
</gene>
<dbReference type="SUPFAM" id="SSF109604">
    <property type="entry name" value="HD-domain/PDEase-like"/>
    <property type="match status" value="1"/>
</dbReference>
<proteinExistence type="predicted"/>
<comment type="caution">
    <text evidence="2">The sequence shown here is derived from an EMBL/GenBank/DDBJ whole genome shotgun (WGS) entry which is preliminary data.</text>
</comment>
<dbReference type="InterPro" id="IPR003607">
    <property type="entry name" value="HD/PDEase_dom"/>
</dbReference>
<protein>
    <submittedName>
        <fullName evidence="2">HD domain-containing protein</fullName>
    </submittedName>
</protein>
<feature type="domain" description="HD" evidence="1">
    <location>
        <begin position="20"/>
        <end position="113"/>
    </location>
</feature>
<evidence type="ECO:0000259" key="1">
    <source>
        <dbReference type="Pfam" id="PF01966"/>
    </source>
</evidence>
<keyword evidence="3" id="KW-1185">Reference proteome</keyword>
<reference evidence="2" key="1">
    <citation type="submission" date="2024-03" db="EMBL/GenBank/DDBJ databases">
        <title>Human intestinal bacterial collection.</title>
        <authorList>
            <person name="Pauvert C."/>
            <person name="Hitch T.C.A."/>
            <person name="Clavel T."/>
        </authorList>
    </citation>
    <scope>NUCLEOTIDE SEQUENCE [LARGE SCALE GENOMIC DNA]</scope>
    <source>
        <strain evidence="2">CLA-AA-H89B</strain>
    </source>
</reference>
<dbReference type="InterPro" id="IPR006674">
    <property type="entry name" value="HD_domain"/>
</dbReference>
<evidence type="ECO:0000313" key="3">
    <source>
        <dbReference type="Proteomes" id="UP001546774"/>
    </source>
</evidence>
<dbReference type="EMBL" id="JBBMFS010000001">
    <property type="protein sequence ID" value="MEQ2553482.1"/>
    <property type="molecule type" value="Genomic_DNA"/>
</dbReference>